<evidence type="ECO:0000313" key="3">
    <source>
        <dbReference type="Proteomes" id="UP000030711"/>
    </source>
</evidence>
<reference evidence="1" key="2">
    <citation type="journal article" date="2014" name="Nature">
        <title>The genome of Eucalyptus grandis.</title>
        <authorList>
            <person name="Myburg A.A."/>
            <person name="Grattapaglia D."/>
            <person name="Tuskan G.A."/>
            <person name="Hellsten U."/>
            <person name="Hayes R.D."/>
            <person name="Grimwood J."/>
            <person name="Jenkins J."/>
            <person name="Lindquist E."/>
            <person name="Tice H."/>
            <person name="Bauer D."/>
            <person name="Goodstein D.M."/>
            <person name="Dubchak I."/>
            <person name="Poliakov A."/>
            <person name="Mizrachi E."/>
            <person name="Kullan A.R."/>
            <person name="Hussey S.G."/>
            <person name="Pinard D."/>
            <person name="van der Merwe K."/>
            <person name="Singh P."/>
            <person name="van Jaarsveld I."/>
            <person name="Silva-Junior O.B."/>
            <person name="Togawa R.C."/>
            <person name="Pappas M.R."/>
            <person name="Faria D.A."/>
            <person name="Sansaloni C.P."/>
            <person name="Petroli C.D."/>
            <person name="Yang X."/>
            <person name="Ranjan P."/>
            <person name="Tschaplinski T.J."/>
            <person name="Ye C.Y."/>
            <person name="Li T."/>
            <person name="Sterck L."/>
            <person name="Vanneste K."/>
            <person name="Murat F."/>
            <person name="Soler M."/>
            <person name="Clemente H.S."/>
            <person name="Saidi N."/>
            <person name="Cassan-Wang H."/>
            <person name="Dunand C."/>
            <person name="Hefer C.A."/>
            <person name="Bornberg-Bauer E."/>
            <person name="Kersting A.R."/>
            <person name="Vining K."/>
            <person name="Amarasinghe V."/>
            <person name="Ranik M."/>
            <person name="Naithani S."/>
            <person name="Elser J."/>
            <person name="Boyd A.E."/>
            <person name="Liston A."/>
            <person name="Spatafora J.W."/>
            <person name="Dharmwardhana P."/>
            <person name="Raja R."/>
            <person name="Sullivan C."/>
            <person name="Romanel E."/>
            <person name="Alves-Ferreira M."/>
            <person name="Kulheim C."/>
            <person name="Foley W."/>
            <person name="Carocha V."/>
            <person name="Paiva J."/>
            <person name="Kudrna D."/>
            <person name="Brommonschenkel S.H."/>
            <person name="Pasquali G."/>
            <person name="Byrne M."/>
            <person name="Rigault P."/>
            <person name="Tibbits J."/>
            <person name="Spokevicius A."/>
            <person name="Jones R.C."/>
            <person name="Steane D.A."/>
            <person name="Vaillancourt R.E."/>
            <person name="Potts B.M."/>
            <person name="Joubert F."/>
            <person name="Barry K."/>
            <person name="Pappas G.J."/>
            <person name="Strauss S.H."/>
            <person name="Jaiswal P."/>
            <person name="Grima-Pettenati J."/>
            <person name="Salse J."/>
            <person name="Van de Peer Y."/>
            <person name="Rokhsar D.S."/>
            <person name="Schmutz J."/>
        </authorList>
    </citation>
    <scope>NUCLEOTIDE SEQUENCE</scope>
    <source>
        <tissue evidence="1">Leaf extractions</tissue>
    </source>
</reference>
<proteinExistence type="predicted"/>
<organism evidence="2">
    <name type="scientific">Eucalyptus grandis</name>
    <name type="common">Flooded gum</name>
    <dbReference type="NCBI Taxonomy" id="71139"/>
    <lineage>
        <taxon>Eukaryota</taxon>
        <taxon>Viridiplantae</taxon>
        <taxon>Streptophyta</taxon>
        <taxon>Embryophyta</taxon>
        <taxon>Tracheophyta</taxon>
        <taxon>Spermatophyta</taxon>
        <taxon>Magnoliopsida</taxon>
        <taxon>eudicotyledons</taxon>
        <taxon>Gunneridae</taxon>
        <taxon>Pentapetalae</taxon>
        <taxon>rosids</taxon>
        <taxon>malvids</taxon>
        <taxon>Myrtales</taxon>
        <taxon>Myrtaceae</taxon>
        <taxon>Myrtoideae</taxon>
        <taxon>Eucalypteae</taxon>
        <taxon>Eucalyptus</taxon>
    </lineage>
</organism>
<name>A0A058ZVP9_EUCGR</name>
<dbReference type="EMBL" id="MU848297">
    <property type="protein sequence ID" value="KAK2633000.1"/>
    <property type="molecule type" value="Genomic_DNA"/>
</dbReference>
<accession>A0A058ZVP9</accession>
<protein>
    <submittedName>
        <fullName evidence="2">Uncharacterized protein</fullName>
    </submittedName>
</protein>
<reference evidence="1" key="4">
    <citation type="submission" date="2023-07" db="EMBL/GenBank/DDBJ databases">
        <authorList>
            <person name="Myburg A.A."/>
            <person name="Grattapaglia D."/>
            <person name="Tuskan G.A."/>
            <person name="Hellsten U."/>
            <person name="Hayes R.D."/>
            <person name="Grimwood J."/>
            <person name="Jenkins J."/>
            <person name="Lindquist E."/>
            <person name="Tice H."/>
            <person name="Bauer D."/>
            <person name="Goodstein D.M."/>
            <person name="Dubchak I."/>
            <person name="Poliakov A."/>
            <person name="Mizrachi E."/>
            <person name="Kullan A.R."/>
            <person name="Hussey S.G."/>
            <person name="Pinard D."/>
            <person name="Van D.M."/>
            <person name="Singh P."/>
            <person name="Van J.I."/>
            <person name="Silva-Junior O.B."/>
            <person name="Togawa R.C."/>
            <person name="Pappas M.R."/>
            <person name="Faria D.A."/>
            <person name="Sansaloni C.P."/>
            <person name="Petroli C.D."/>
            <person name="Yang X."/>
            <person name="Ranjan P."/>
            <person name="Tschaplinski T.J."/>
            <person name="Ye C.Y."/>
            <person name="Li T."/>
            <person name="Sterck L."/>
            <person name="Vanneste K."/>
            <person name="Murat F."/>
            <person name="Soler M."/>
            <person name="Clemente H.S."/>
            <person name="Saidi N."/>
            <person name="Cassan-Wang H."/>
            <person name="Dunand C."/>
            <person name="Hefer C.A."/>
            <person name="Bornberg-Bauer E."/>
            <person name="Kersting A.R."/>
            <person name="Vining K."/>
            <person name="Amarasinghe V."/>
            <person name="Ranik M."/>
            <person name="Naithani S."/>
            <person name="Elser J."/>
            <person name="Boyd A.E."/>
            <person name="Liston A."/>
            <person name="Spatafora J.W."/>
            <person name="Dharmwardhana P."/>
            <person name="Raja R."/>
            <person name="Sullivan C."/>
            <person name="Romanel E."/>
            <person name="Alves-Ferreira M."/>
            <person name="Kulheim C."/>
            <person name="Foley W."/>
            <person name="Carocha V."/>
            <person name="Paiva J."/>
            <person name="Kudrna D."/>
            <person name="Brommonschenkel S.H."/>
            <person name="Pasquali G."/>
            <person name="Byrne M."/>
            <person name="Rigault P."/>
            <person name="Tibbits J."/>
            <person name="Spokevicius A."/>
            <person name="Jones R.C."/>
            <person name="Steane D.A."/>
            <person name="Vaillancourt R.E."/>
            <person name="Potts B.M."/>
            <person name="Joubert F."/>
            <person name="Barry K."/>
            <person name="Pappas G.J."/>
            <person name="Strauss S.H."/>
            <person name="Jaiswal P."/>
            <person name="Grima-Pettenati J."/>
            <person name="Salse J."/>
            <person name="Van D.P."/>
            <person name="Rokhsar D.S."/>
            <person name="Schmutz J."/>
        </authorList>
    </citation>
    <scope>NUCLEOTIDE SEQUENCE</scope>
    <source>
        <tissue evidence="1">Leaf extractions</tissue>
    </source>
</reference>
<dbReference type="Gramene" id="KCW45514">
    <property type="protein sequence ID" value="KCW45514"/>
    <property type="gene ID" value="EUGRSUZ_L00764"/>
</dbReference>
<dbReference type="InParanoid" id="A0A058ZVP9"/>
<keyword evidence="3" id="KW-1185">Reference proteome</keyword>
<sequence length="76" mass="8981">MHSSLISLSQVERFRERIMSRRTASYPNNVTLSMSKVTQFIGKPKKEEEKRIDFTSNLYLVGIIRRKRKGKECMLM</sequence>
<dbReference type="AlphaFoldDB" id="A0A058ZVP9"/>
<gene>
    <name evidence="2" type="ORF">EUGRSUZ_L00764</name>
</gene>
<reference evidence="2" key="1">
    <citation type="submission" date="2013-07" db="EMBL/GenBank/DDBJ databases">
        <title>The genome of Eucalyptus grandis.</title>
        <authorList>
            <person name="Schmutz J."/>
            <person name="Hayes R."/>
            <person name="Myburg A."/>
            <person name="Tuskan G."/>
            <person name="Grattapaglia D."/>
            <person name="Rokhsar D.S."/>
        </authorList>
    </citation>
    <scope>NUCLEOTIDE SEQUENCE</scope>
    <source>
        <tissue evidence="2">Leaf extractions</tissue>
    </source>
</reference>
<evidence type="ECO:0000313" key="2">
    <source>
        <dbReference type="EMBL" id="KCW45514.1"/>
    </source>
</evidence>
<dbReference type="Proteomes" id="UP000030711">
    <property type="component" value="Unassembled WGS sequence"/>
</dbReference>
<evidence type="ECO:0000313" key="1">
    <source>
        <dbReference type="EMBL" id="KAK2633000.1"/>
    </source>
</evidence>
<dbReference type="EMBL" id="KK198811">
    <property type="protein sequence ID" value="KCW45514.1"/>
    <property type="molecule type" value="Genomic_DNA"/>
</dbReference>
<reference evidence="1" key="3">
    <citation type="submission" date="2023-04" db="EMBL/GenBank/DDBJ databases">
        <title>WGS assembly of Eucalyptus grandis.</title>
        <authorList>
            <person name="Myburg A."/>
            <person name="Grattapaglia D."/>
            <person name="Tuskan G."/>
            <person name="Hellsten U."/>
            <person name="Hayes R."/>
            <person name="Grimwood J."/>
            <person name="Jenkins J."/>
            <person name="Lindquist E."/>
            <person name="Tice H."/>
            <person name="Bauer D."/>
            <person name="Goodstein D."/>
            <person name="Dubchak I."/>
            <person name="Poliakov A."/>
            <person name="Mizrachi E."/>
            <person name="Kullan A."/>
            <person name="Hussey S."/>
            <person name="Pinard D."/>
            <person name="Van D."/>
            <person name="Singh P."/>
            <person name="Van J."/>
            <person name="Silva-Junior O."/>
            <person name="Togawa R."/>
            <person name="Pappas M."/>
            <person name="Faria D."/>
            <person name="Sansaloni C."/>
            <person name="Petroli C."/>
            <person name="Yang X."/>
            <person name="Ranjan P."/>
            <person name="Tschaplinski T."/>
            <person name="Ye C."/>
            <person name="Li T."/>
            <person name="Sterck L."/>
            <person name="Vanneste K."/>
            <person name="Murat F."/>
            <person name="Soler M."/>
            <person name="Clemente H."/>
            <person name="Saidi N."/>
            <person name="Cassan-Wang H."/>
            <person name="Dunand C."/>
            <person name="Hefer C."/>
            <person name="Bornberg-Bauer E."/>
            <person name="Kersting A."/>
            <person name="Vining K."/>
            <person name="Amarasinghe V."/>
            <person name="Ranik M."/>
            <person name="Naithani S."/>
            <person name="Elser J."/>
            <person name="Boyd A."/>
            <person name="Liston A."/>
            <person name="Spatafora J."/>
            <person name="Dharmwardhana P."/>
            <person name="Raja R."/>
            <person name="Sullivan C."/>
            <person name="Romanel E."/>
            <person name="Alves-Ferreira M."/>
            <person name="Kulheim C."/>
            <person name="Foley W."/>
            <person name="Carocha V."/>
            <person name="Paiva J."/>
            <person name="Kudrna D."/>
            <person name="Brommonschenkel S."/>
            <person name="Pasquali G."/>
            <person name="Byrne M."/>
            <person name="Rigault P."/>
            <person name="Tibbits J."/>
            <person name="Spokevicius A."/>
            <person name="Jones R."/>
            <person name="Steane D."/>
            <person name="Vaillancourt R."/>
            <person name="Potts B."/>
            <person name="Joubert F."/>
            <person name="Barry K."/>
            <person name="Pappas G."/>
            <person name="Strauss S."/>
            <person name="Jaiswal P."/>
            <person name="Grima-Pettenati J."/>
            <person name="Salse J."/>
            <person name="Van D."/>
            <person name="Rokhsar D."/>
            <person name="Schmutz J."/>
        </authorList>
    </citation>
    <scope>NUCLEOTIDE SEQUENCE</scope>
    <source>
        <tissue evidence="1">Leaf extractions</tissue>
    </source>
</reference>